<keyword evidence="2" id="KW-1185">Reference proteome</keyword>
<dbReference type="PANTHER" id="PTHR20898:SF0">
    <property type="entry name" value="DAEDALUS ON 3-RELATED"/>
    <property type="match status" value="1"/>
</dbReference>
<dbReference type="Pfam" id="PF06477">
    <property type="entry name" value="DUF1091"/>
    <property type="match status" value="1"/>
</dbReference>
<organism evidence="1 2">
    <name type="scientific">Drosophila rubida</name>
    <dbReference type="NCBI Taxonomy" id="30044"/>
    <lineage>
        <taxon>Eukaryota</taxon>
        <taxon>Metazoa</taxon>
        <taxon>Ecdysozoa</taxon>
        <taxon>Arthropoda</taxon>
        <taxon>Hexapoda</taxon>
        <taxon>Insecta</taxon>
        <taxon>Pterygota</taxon>
        <taxon>Neoptera</taxon>
        <taxon>Endopterygota</taxon>
        <taxon>Diptera</taxon>
        <taxon>Brachycera</taxon>
        <taxon>Muscomorpha</taxon>
        <taxon>Ephydroidea</taxon>
        <taxon>Drosophilidae</taxon>
        <taxon>Drosophila</taxon>
    </lineage>
</organism>
<proteinExistence type="predicted"/>
<gene>
    <name evidence="1" type="ORF">KR093_007354</name>
</gene>
<protein>
    <submittedName>
        <fullName evidence="1">Uncharacterized protein</fullName>
    </submittedName>
</protein>
<reference evidence="1" key="1">
    <citation type="journal article" date="2021" name="Mol. Ecol. Resour.">
        <title>Phylogenomic analyses of the genus Drosophila reveals genomic signals of climate adaptation.</title>
        <authorList>
            <person name="Li F."/>
            <person name="Rane R.V."/>
            <person name="Luria V."/>
            <person name="Xiong Z."/>
            <person name="Chen J."/>
            <person name="Li Z."/>
            <person name="Catullo R.A."/>
            <person name="Griffin P.C."/>
            <person name="Schiffer M."/>
            <person name="Pearce S."/>
            <person name="Lee S.F."/>
            <person name="McElroy K."/>
            <person name="Stocker A."/>
            <person name="Shirriffs J."/>
            <person name="Cockerell F."/>
            <person name="Coppin C."/>
            <person name="Sgro C.M."/>
            <person name="Karger A."/>
            <person name="Cain J.W."/>
            <person name="Weber J.A."/>
            <person name="Santpere G."/>
            <person name="Kirschner M.W."/>
            <person name="Hoffmann A.A."/>
            <person name="Oakeshott J.G."/>
            <person name="Zhang G."/>
        </authorList>
    </citation>
    <scope>NUCLEOTIDE SEQUENCE</scope>
    <source>
        <strain evidence="1">BGI-SZ-2011g</strain>
    </source>
</reference>
<dbReference type="SMART" id="SM00697">
    <property type="entry name" value="DM8"/>
    <property type="match status" value="1"/>
</dbReference>
<feature type="non-terminal residue" evidence="1">
    <location>
        <position position="158"/>
    </location>
</feature>
<dbReference type="PANTHER" id="PTHR20898">
    <property type="entry name" value="DAEDALUS ON 3-RELATED-RELATED"/>
    <property type="match status" value="1"/>
</dbReference>
<name>A0AAD4PI73_9MUSC</name>
<dbReference type="InterPro" id="IPR010512">
    <property type="entry name" value="DUF1091"/>
</dbReference>
<dbReference type="Proteomes" id="UP001200034">
    <property type="component" value="Unassembled WGS sequence"/>
</dbReference>
<accession>A0AAD4PI73</accession>
<dbReference type="AlphaFoldDB" id="A0AAD4PI73"/>
<comment type="caution">
    <text evidence="1">The sequence shown here is derived from an EMBL/GenBank/DDBJ whole genome shotgun (WGS) entry which is preliminary data.</text>
</comment>
<evidence type="ECO:0000313" key="2">
    <source>
        <dbReference type="Proteomes" id="UP001200034"/>
    </source>
</evidence>
<sequence length="158" mass="18495">VQPKTQAYFTKVDFINKLPDVLQISHQMNRTAENLTALYVKFQFSEDMGNMHGTFNLKFQHRKNMINYSSLELNYCEAFQMVHKHYMMQMVFTGIRRVSNLPLKCPFKKNQPYYVNGFVIDTKLIPSYLPQVAFSSDITVLSKDRDVVHIFLSGQVEK</sequence>
<feature type="non-terminal residue" evidence="1">
    <location>
        <position position="1"/>
    </location>
</feature>
<dbReference type="EMBL" id="JAJJHW010003409">
    <property type="protein sequence ID" value="KAH8359516.1"/>
    <property type="molecule type" value="Genomic_DNA"/>
</dbReference>
<evidence type="ECO:0000313" key="1">
    <source>
        <dbReference type="EMBL" id="KAH8359516.1"/>
    </source>
</evidence>